<evidence type="ECO:0000256" key="5">
    <source>
        <dbReference type="ARBA" id="ARBA00023136"/>
    </source>
</evidence>
<dbReference type="InterPro" id="IPR050833">
    <property type="entry name" value="Poly_Biosynth_Transport"/>
</dbReference>
<feature type="transmembrane region" description="Helical" evidence="6">
    <location>
        <begin position="48"/>
        <end position="68"/>
    </location>
</feature>
<evidence type="ECO:0000256" key="6">
    <source>
        <dbReference type="SAM" id="Phobius"/>
    </source>
</evidence>
<feature type="transmembrane region" description="Helical" evidence="6">
    <location>
        <begin position="304"/>
        <end position="328"/>
    </location>
</feature>
<evidence type="ECO:0000256" key="1">
    <source>
        <dbReference type="ARBA" id="ARBA00004651"/>
    </source>
</evidence>
<comment type="caution">
    <text evidence="7">The sequence shown here is derived from an EMBL/GenBank/DDBJ whole genome shotgun (WGS) entry which is preliminary data.</text>
</comment>
<dbReference type="PANTHER" id="PTHR30250">
    <property type="entry name" value="PST FAMILY PREDICTED COLANIC ACID TRANSPORTER"/>
    <property type="match status" value="1"/>
</dbReference>
<evidence type="ECO:0000256" key="2">
    <source>
        <dbReference type="ARBA" id="ARBA00022475"/>
    </source>
</evidence>
<evidence type="ECO:0000256" key="3">
    <source>
        <dbReference type="ARBA" id="ARBA00022692"/>
    </source>
</evidence>
<feature type="transmembrane region" description="Helical" evidence="6">
    <location>
        <begin position="394"/>
        <end position="413"/>
    </location>
</feature>
<dbReference type="Proteomes" id="UP001178148">
    <property type="component" value="Unassembled WGS sequence"/>
</dbReference>
<dbReference type="EMBL" id="JASXSV010000012">
    <property type="protein sequence ID" value="MDP0589323.1"/>
    <property type="molecule type" value="Genomic_DNA"/>
</dbReference>
<feature type="transmembrane region" description="Helical" evidence="6">
    <location>
        <begin position="120"/>
        <end position="141"/>
    </location>
</feature>
<evidence type="ECO:0000313" key="7">
    <source>
        <dbReference type="EMBL" id="MDP0589323.1"/>
    </source>
</evidence>
<keyword evidence="3 6" id="KW-0812">Transmembrane</keyword>
<name>A0AA90NWD9_9GAMM</name>
<reference evidence="7 8" key="1">
    <citation type="journal article" date="2023" name="bioRxiv">
        <title>An intranuclear bacterial parasite of deep-sea mussels expresses apoptosis inhibitors acquired from its host.</title>
        <authorList>
            <person name="Gonzalez Porras M.A."/>
            <person name="Assie A."/>
            <person name="Tietjen M."/>
            <person name="Violette M."/>
            <person name="Kleiner M."/>
            <person name="Gruber-Vodicka H."/>
            <person name="Dubilier N."/>
            <person name="Leisch N."/>
        </authorList>
    </citation>
    <scope>NUCLEOTIDE SEQUENCE [LARGE SCALE GENOMIC DNA]</scope>
    <source>
        <strain evidence="7">IAP13</strain>
    </source>
</reference>
<feature type="transmembrane region" description="Helical" evidence="6">
    <location>
        <begin position="368"/>
        <end position="388"/>
    </location>
</feature>
<evidence type="ECO:0000256" key="4">
    <source>
        <dbReference type="ARBA" id="ARBA00022989"/>
    </source>
</evidence>
<organism evidence="7 8">
    <name type="scientific">Candidatus Endonucleibacter bathymodioli</name>
    <dbReference type="NCBI Taxonomy" id="539814"/>
    <lineage>
        <taxon>Bacteria</taxon>
        <taxon>Pseudomonadati</taxon>
        <taxon>Pseudomonadota</taxon>
        <taxon>Gammaproteobacteria</taxon>
        <taxon>Oceanospirillales</taxon>
        <taxon>Endozoicomonadaceae</taxon>
        <taxon>Candidatus Endonucleibacter</taxon>
    </lineage>
</organism>
<feature type="transmembrane region" description="Helical" evidence="6">
    <location>
        <begin position="80"/>
        <end position="108"/>
    </location>
</feature>
<keyword evidence="8" id="KW-1185">Reference proteome</keyword>
<protein>
    <submittedName>
        <fullName evidence="7">Oligosaccharide flippase family protein</fullName>
    </submittedName>
</protein>
<evidence type="ECO:0000313" key="8">
    <source>
        <dbReference type="Proteomes" id="UP001178148"/>
    </source>
</evidence>
<dbReference type="Pfam" id="PF13440">
    <property type="entry name" value="Polysacc_synt_3"/>
    <property type="match status" value="1"/>
</dbReference>
<keyword evidence="5 6" id="KW-0472">Membrane</keyword>
<gene>
    <name evidence="7" type="ORF">QS748_09090</name>
</gene>
<feature type="transmembrane region" description="Helical" evidence="6">
    <location>
        <begin position="340"/>
        <end position="361"/>
    </location>
</feature>
<dbReference type="AlphaFoldDB" id="A0AA90NWD9"/>
<feature type="transmembrane region" description="Helical" evidence="6">
    <location>
        <begin position="15"/>
        <end position="36"/>
    </location>
</feature>
<dbReference type="PANTHER" id="PTHR30250:SF28">
    <property type="entry name" value="POLYSACCHARIDE BIOSYNTHESIS PROTEIN"/>
    <property type="match status" value="1"/>
</dbReference>
<proteinExistence type="predicted"/>
<dbReference type="GO" id="GO:0005886">
    <property type="term" value="C:plasma membrane"/>
    <property type="evidence" value="ECO:0007669"/>
    <property type="project" value="UniProtKB-SubCell"/>
</dbReference>
<sequence length="422" mass="47809">MINRLKPKSEFSRNILTLITGTTIAQAITVVISPILTRIYTPEDFGIFALYMSIVCIVATIATGQYEMAILLPKKDSDALHIVILSVLIAFIISLLILIIVFFFNAPITKILNNEEISKWLYFAPLSIFLIGLYQSLNYWFNRKKYYKTLAKNKILQTSSTASMNLTMGFSGLGSSGLLLSSIFGQIIAIFFLAKNIQREDHIFSKKINRTKTCYLAKKYINCPKFLIAAGFINTLSVQSPVLLLSTFYQSTVIGFYMLIQRIIGLPMSMIASSVADVFRQKASYEYAHNGECRQTYLVTFKKLFLLALIPFILFYMIAPDLFSFVLGKEWESSGEYAQLLTPMFFLQFITTPLANMFIVAEKQRENLYWQIFSLAIVGSSLLLGGVLFDDIKITFMFFSTAYSIAYVVNGIMSYKFSKGIE</sequence>
<comment type="subcellular location">
    <subcellularLocation>
        <location evidence="1">Cell membrane</location>
        <topology evidence="1">Multi-pass membrane protein</topology>
    </subcellularLocation>
</comment>
<accession>A0AA90NWD9</accession>
<keyword evidence="2" id="KW-1003">Cell membrane</keyword>
<keyword evidence="4 6" id="KW-1133">Transmembrane helix</keyword>
<feature type="transmembrane region" description="Helical" evidence="6">
    <location>
        <begin position="173"/>
        <end position="194"/>
    </location>
</feature>